<comment type="subcellular location">
    <subcellularLocation>
        <location evidence="1">Membrane</location>
        <topology evidence="1">Multi-pass membrane protein</topology>
    </subcellularLocation>
</comment>
<name>A0A1V4HM31_9BACL</name>
<dbReference type="Pfam" id="PF12698">
    <property type="entry name" value="ABC2_membrane_3"/>
    <property type="match status" value="1"/>
</dbReference>
<dbReference type="RefSeq" id="WP_244208959.1">
    <property type="nucleotide sequence ID" value="NZ_MBTG01000009.1"/>
</dbReference>
<evidence type="ECO:0000313" key="8">
    <source>
        <dbReference type="Proteomes" id="UP000190626"/>
    </source>
</evidence>
<feature type="transmembrane region" description="Helical" evidence="5">
    <location>
        <begin position="21"/>
        <end position="41"/>
    </location>
</feature>
<dbReference type="GO" id="GO:0043190">
    <property type="term" value="C:ATP-binding cassette (ABC) transporter complex"/>
    <property type="evidence" value="ECO:0007669"/>
    <property type="project" value="InterPro"/>
</dbReference>
<dbReference type="EMBL" id="MBTG01000009">
    <property type="protein sequence ID" value="OPH58628.1"/>
    <property type="molecule type" value="Genomic_DNA"/>
</dbReference>
<evidence type="ECO:0000256" key="3">
    <source>
        <dbReference type="ARBA" id="ARBA00022989"/>
    </source>
</evidence>
<feature type="transmembrane region" description="Helical" evidence="5">
    <location>
        <begin position="53"/>
        <end position="76"/>
    </location>
</feature>
<proteinExistence type="predicted"/>
<dbReference type="InterPro" id="IPR013525">
    <property type="entry name" value="ABC2_TM"/>
</dbReference>
<keyword evidence="4 5" id="KW-0472">Membrane</keyword>
<dbReference type="PIRSF" id="PIRSF006648">
    <property type="entry name" value="DrrB"/>
    <property type="match status" value="1"/>
</dbReference>
<feature type="transmembrane region" description="Helical" evidence="5">
    <location>
        <begin position="166"/>
        <end position="183"/>
    </location>
</feature>
<comment type="caution">
    <text evidence="7">The sequence shown here is derived from an EMBL/GenBank/DDBJ whole genome shotgun (WGS) entry which is preliminary data.</text>
</comment>
<feature type="transmembrane region" description="Helical" evidence="5">
    <location>
        <begin position="97"/>
        <end position="119"/>
    </location>
</feature>
<accession>A0A1V4HM31</accession>
<dbReference type="InterPro" id="IPR051784">
    <property type="entry name" value="Nod_factor_ABC_transporter"/>
</dbReference>
<evidence type="ECO:0000256" key="4">
    <source>
        <dbReference type="ARBA" id="ARBA00023136"/>
    </source>
</evidence>
<keyword evidence="8" id="KW-1185">Reference proteome</keyword>
<keyword evidence="3 5" id="KW-1133">Transmembrane helix</keyword>
<dbReference type="GO" id="GO:0140359">
    <property type="term" value="F:ABC-type transporter activity"/>
    <property type="evidence" value="ECO:0007669"/>
    <property type="project" value="InterPro"/>
</dbReference>
<dbReference type="STRING" id="1469647.BC351_22735"/>
<dbReference type="Proteomes" id="UP000190626">
    <property type="component" value="Unassembled WGS sequence"/>
</dbReference>
<evidence type="ECO:0000313" key="7">
    <source>
        <dbReference type="EMBL" id="OPH58628.1"/>
    </source>
</evidence>
<dbReference type="InterPro" id="IPR000412">
    <property type="entry name" value="ABC_2_transport"/>
</dbReference>
<feature type="transmembrane region" description="Helical" evidence="5">
    <location>
        <begin position="131"/>
        <end position="154"/>
    </location>
</feature>
<evidence type="ECO:0000256" key="1">
    <source>
        <dbReference type="ARBA" id="ARBA00004141"/>
    </source>
</evidence>
<feature type="transmembrane region" description="Helical" evidence="5">
    <location>
        <begin position="219"/>
        <end position="240"/>
    </location>
</feature>
<feature type="domain" description="ABC transmembrane type-2" evidence="6">
    <location>
        <begin position="20"/>
        <end position="243"/>
    </location>
</feature>
<dbReference type="PANTHER" id="PTHR43229:SF2">
    <property type="entry name" value="NODULATION PROTEIN J"/>
    <property type="match status" value="1"/>
</dbReference>
<gene>
    <name evidence="7" type="ORF">BC351_22735</name>
</gene>
<evidence type="ECO:0000256" key="2">
    <source>
        <dbReference type="ARBA" id="ARBA00022692"/>
    </source>
</evidence>
<organism evidence="7 8">
    <name type="scientific">Paenibacillus ferrarius</name>
    <dbReference type="NCBI Taxonomy" id="1469647"/>
    <lineage>
        <taxon>Bacteria</taxon>
        <taxon>Bacillati</taxon>
        <taxon>Bacillota</taxon>
        <taxon>Bacilli</taxon>
        <taxon>Bacillales</taxon>
        <taxon>Paenibacillaceae</taxon>
        <taxon>Paenibacillus</taxon>
    </lineage>
</organism>
<evidence type="ECO:0000259" key="6">
    <source>
        <dbReference type="PROSITE" id="PS51012"/>
    </source>
</evidence>
<sequence length="246" mass="27263">MRAMIAQCKAELLRTFRNKRFFMFSLIMPAIFYFIFSSTVGDNTEVGGVSWKAYYLMSMTVFGVVGACVNTLSIKFAQERTQGWLRMIEITPLPSSAYVLSKIVSHSIINLVTIIFMFLLGGLVKGVELTFLQWVGCGLWIWLGSLPFMALGLLIGTCKTVEVTQVVAQIIFMGSSILGGLWFPTQAMPKIMQTIAQYVPTFRYGQGAWNIISGVGLTWSGVLILIGYGVVFVVLSSYILQKQKAA</sequence>
<dbReference type="AlphaFoldDB" id="A0A1V4HM31"/>
<dbReference type="PROSITE" id="PS51012">
    <property type="entry name" value="ABC_TM2"/>
    <property type="match status" value="1"/>
</dbReference>
<dbReference type="PANTHER" id="PTHR43229">
    <property type="entry name" value="NODULATION PROTEIN J"/>
    <property type="match status" value="1"/>
</dbReference>
<evidence type="ECO:0000256" key="5">
    <source>
        <dbReference type="SAM" id="Phobius"/>
    </source>
</evidence>
<dbReference type="InterPro" id="IPR047817">
    <property type="entry name" value="ABC2_TM_bact-type"/>
</dbReference>
<reference evidence="8" key="1">
    <citation type="submission" date="2016-07" db="EMBL/GenBank/DDBJ databases">
        <authorList>
            <person name="Florea S."/>
            <person name="Webb J.S."/>
            <person name="Jaromczyk J."/>
            <person name="Schardl C.L."/>
        </authorList>
    </citation>
    <scope>NUCLEOTIDE SEQUENCE [LARGE SCALE GENOMIC DNA]</scope>
    <source>
        <strain evidence="8">CY1</strain>
    </source>
</reference>
<protein>
    <submittedName>
        <fullName evidence="7">ABC transporter permease</fullName>
    </submittedName>
</protein>
<keyword evidence="2 5" id="KW-0812">Transmembrane</keyword>